<evidence type="ECO:0000313" key="2">
    <source>
        <dbReference type="EMBL" id="TQL58415.1"/>
    </source>
</evidence>
<feature type="signal peptide" evidence="1">
    <location>
        <begin position="1"/>
        <end position="24"/>
    </location>
</feature>
<protein>
    <recommendedName>
        <fullName evidence="4">Substrate-binding family protein</fullName>
    </recommendedName>
</protein>
<reference evidence="2 3" key="1">
    <citation type="submission" date="2019-06" db="EMBL/GenBank/DDBJ databases">
        <title>Sequencing the genomes of 1000 actinobacteria strains.</title>
        <authorList>
            <person name="Klenk H.-P."/>
        </authorList>
    </citation>
    <scope>NUCLEOTIDE SEQUENCE [LARGE SCALE GENOMIC DNA]</scope>
    <source>
        <strain evidence="2 3">DSM 8251</strain>
    </source>
</reference>
<accession>A0A542ZDJ6</accession>
<keyword evidence="1" id="KW-0732">Signal</keyword>
<organism evidence="2 3">
    <name type="scientific">Propioniferax innocua</name>
    <dbReference type="NCBI Taxonomy" id="1753"/>
    <lineage>
        <taxon>Bacteria</taxon>
        <taxon>Bacillati</taxon>
        <taxon>Actinomycetota</taxon>
        <taxon>Actinomycetes</taxon>
        <taxon>Propionibacteriales</taxon>
        <taxon>Propionibacteriaceae</taxon>
        <taxon>Propioniferax</taxon>
    </lineage>
</organism>
<sequence length="65" mass="6576">MLAMALILASCLAAGLTQSSDAAAAETTTSDARLTVVALKPSSFVGVGHPQVGNRMKDCPQAACR</sequence>
<keyword evidence="3" id="KW-1185">Reference proteome</keyword>
<evidence type="ECO:0008006" key="4">
    <source>
        <dbReference type="Google" id="ProtNLM"/>
    </source>
</evidence>
<feature type="chain" id="PRO_5021958022" description="Substrate-binding family protein" evidence="1">
    <location>
        <begin position="25"/>
        <end position="65"/>
    </location>
</feature>
<evidence type="ECO:0000256" key="1">
    <source>
        <dbReference type="SAM" id="SignalP"/>
    </source>
</evidence>
<name>A0A542ZDJ6_9ACTN</name>
<dbReference type="AlphaFoldDB" id="A0A542ZDJ6"/>
<dbReference type="EMBL" id="VFOR01000002">
    <property type="protein sequence ID" value="TQL58415.1"/>
    <property type="molecule type" value="Genomic_DNA"/>
</dbReference>
<comment type="caution">
    <text evidence="2">The sequence shown here is derived from an EMBL/GenBank/DDBJ whole genome shotgun (WGS) entry which is preliminary data.</text>
</comment>
<dbReference type="Proteomes" id="UP000316196">
    <property type="component" value="Unassembled WGS sequence"/>
</dbReference>
<gene>
    <name evidence="2" type="ORF">FB460_2277</name>
</gene>
<evidence type="ECO:0000313" key="3">
    <source>
        <dbReference type="Proteomes" id="UP000316196"/>
    </source>
</evidence>
<proteinExistence type="predicted"/>